<feature type="domain" description="Cell envelope-related transcriptional attenuator" evidence="4">
    <location>
        <begin position="103"/>
        <end position="256"/>
    </location>
</feature>
<dbReference type="Proteomes" id="UP000198707">
    <property type="component" value="Unassembled WGS sequence"/>
</dbReference>
<dbReference type="PANTHER" id="PTHR33392:SF6">
    <property type="entry name" value="POLYISOPRENYL-TEICHOIC ACID--PEPTIDOGLYCAN TEICHOIC ACID TRANSFERASE TAGU"/>
    <property type="match status" value="1"/>
</dbReference>
<feature type="compositionally biased region" description="Basic and acidic residues" evidence="2">
    <location>
        <begin position="1"/>
        <end position="20"/>
    </location>
</feature>
<organism evidence="5 6">
    <name type="scientific">Micromonospora phaseoli</name>
    <dbReference type="NCBI Taxonomy" id="1144548"/>
    <lineage>
        <taxon>Bacteria</taxon>
        <taxon>Bacillati</taxon>
        <taxon>Actinomycetota</taxon>
        <taxon>Actinomycetes</taxon>
        <taxon>Micromonosporales</taxon>
        <taxon>Micromonosporaceae</taxon>
        <taxon>Micromonospora</taxon>
    </lineage>
</organism>
<dbReference type="PANTHER" id="PTHR33392">
    <property type="entry name" value="POLYISOPRENYL-TEICHOIC ACID--PEPTIDOGLYCAN TEICHOIC ACID TRANSFERASE TAGU"/>
    <property type="match status" value="1"/>
</dbReference>
<keyword evidence="3" id="KW-0472">Membrane</keyword>
<sequence>MSTDGRDVTARKAREDEKRTSGGGSGRPRWPRVLLGIGLAVVLLATLAVVGLRVLADRYERTMTREQLLDPSARADRTDLDGPLNYLLVGSDRRPGDSGAQQRTDTILIVHVPKGLREGYLVSVPRDLLVTIPPRGGYPGGEDRVNTAYEYGGGGQSGAQLLSATLTRLTGIRFDGAALVDFAGLRSVIDLLGGVNMCVRDEVRSIHTDRVFHPGCQRMDGAQALDYVRQRYDLPGGDYDRQTHQQQLLGAMLERASETRLRANPVQIHRLVEAVGESLTMDTNGVAVEELLLALHGLSTDGLRGVQVPSYPQTIDQVSYVRLDNEGEDLFAAVRGTRMPQWAGTHPRWVTQI</sequence>
<feature type="region of interest" description="Disordered" evidence="2">
    <location>
        <begin position="1"/>
        <end position="27"/>
    </location>
</feature>
<dbReference type="STRING" id="1144548.SAMN05443287_10771"/>
<evidence type="ECO:0000256" key="1">
    <source>
        <dbReference type="ARBA" id="ARBA00006068"/>
    </source>
</evidence>
<evidence type="ECO:0000259" key="4">
    <source>
        <dbReference type="Pfam" id="PF03816"/>
    </source>
</evidence>
<dbReference type="AlphaFoldDB" id="A0A1H7BHG3"/>
<name>A0A1H7BHG3_9ACTN</name>
<gene>
    <name evidence="5" type="ORF">SAMN05443287_10771</name>
</gene>
<dbReference type="InterPro" id="IPR050922">
    <property type="entry name" value="LytR/CpsA/Psr_CW_biosynth"/>
</dbReference>
<evidence type="ECO:0000256" key="3">
    <source>
        <dbReference type="SAM" id="Phobius"/>
    </source>
</evidence>
<evidence type="ECO:0000256" key="2">
    <source>
        <dbReference type="SAM" id="MobiDB-lite"/>
    </source>
</evidence>
<dbReference type="NCBIfam" id="TIGR00350">
    <property type="entry name" value="lytR_cpsA_psr"/>
    <property type="match status" value="1"/>
</dbReference>
<keyword evidence="6" id="KW-1185">Reference proteome</keyword>
<reference evidence="6" key="1">
    <citation type="submission" date="2016-10" db="EMBL/GenBank/DDBJ databases">
        <authorList>
            <person name="Varghese N."/>
            <person name="Submissions S."/>
        </authorList>
    </citation>
    <scope>NUCLEOTIDE SEQUENCE [LARGE SCALE GENOMIC DNA]</scope>
    <source>
        <strain evidence="6">CGMCC 4.7038</strain>
    </source>
</reference>
<dbReference type="InterPro" id="IPR004474">
    <property type="entry name" value="LytR_CpsA_psr"/>
</dbReference>
<dbReference type="Pfam" id="PF03816">
    <property type="entry name" value="LytR_cpsA_psr"/>
    <property type="match status" value="1"/>
</dbReference>
<dbReference type="EMBL" id="FNYV01000007">
    <property type="protein sequence ID" value="SEJ73670.1"/>
    <property type="molecule type" value="Genomic_DNA"/>
</dbReference>
<comment type="similarity">
    <text evidence="1">Belongs to the LytR/CpsA/Psr (LCP) family.</text>
</comment>
<evidence type="ECO:0000313" key="5">
    <source>
        <dbReference type="EMBL" id="SEJ73670.1"/>
    </source>
</evidence>
<keyword evidence="3" id="KW-1133">Transmembrane helix</keyword>
<protein>
    <submittedName>
        <fullName evidence="5">Cell envelope-related function transcriptional attenuator common domain-containing protein</fullName>
    </submittedName>
</protein>
<proteinExistence type="inferred from homology"/>
<evidence type="ECO:0000313" key="6">
    <source>
        <dbReference type="Proteomes" id="UP000198707"/>
    </source>
</evidence>
<feature type="transmembrane region" description="Helical" evidence="3">
    <location>
        <begin position="33"/>
        <end position="55"/>
    </location>
</feature>
<keyword evidence="3" id="KW-0812">Transmembrane</keyword>
<accession>A0A1H7BHG3</accession>
<dbReference type="Gene3D" id="3.40.630.190">
    <property type="entry name" value="LCP protein"/>
    <property type="match status" value="1"/>
</dbReference>